<protein>
    <submittedName>
        <fullName evidence="1">Putative packaging and recombination endonuclease</fullName>
    </submittedName>
</protein>
<keyword evidence="1" id="KW-0255">Endonuclease</keyword>
<dbReference type="InterPro" id="IPR044925">
    <property type="entry name" value="His-Me_finger_sf"/>
</dbReference>
<dbReference type="InterPro" id="IPR004211">
    <property type="entry name" value="Endonuclease_7"/>
</dbReference>
<evidence type="ECO:0000313" key="2">
    <source>
        <dbReference type="Proteomes" id="UP000326545"/>
    </source>
</evidence>
<reference evidence="1 2" key="1">
    <citation type="submission" date="2019-07" db="EMBL/GenBank/DDBJ databases">
        <title>Complete genome sequence of bacteriophages infecting Erwinia pyrifoliae.</title>
        <authorList>
            <person name="Kim S.G."/>
            <person name="Park S.C."/>
        </authorList>
    </citation>
    <scope>NUCLEOTIDE SEQUENCE [LARGE SCALE GENOMIC DNA]</scope>
</reference>
<gene>
    <name evidence="1" type="ORF">pEpSNUABM01_154</name>
</gene>
<sequence length="167" mass="19241">MPYTKSLWVKTDKQIAALRAILLEEQNGLDPILNEPIHGVACLDHDHFDGRVRGVVSQCVNTFEGQVLKAWMKYVAPYTETTLSTALRNLADYLEQDTSDKHFHGKHMDTMKTTVKKWSSETIRRKSLEDFGVEIDESLDKTETVRAYMTAFIKQVEEDLWQTNYPS</sequence>
<dbReference type="GO" id="GO:0004519">
    <property type="term" value="F:endonuclease activity"/>
    <property type="evidence" value="ECO:0007669"/>
    <property type="project" value="UniProtKB-KW"/>
</dbReference>
<dbReference type="EMBL" id="MN184887">
    <property type="protein sequence ID" value="QEQ94980.1"/>
    <property type="molecule type" value="Genomic_DNA"/>
</dbReference>
<evidence type="ECO:0000313" key="1">
    <source>
        <dbReference type="EMBL" id="QEQ94980.1"/>
    </source>
</evidence>
<keyword evidence="1" id="KW-0378">Hydrolase</keyword>
<dbReference type="Pfam" id="PF02945">
    <property type="entry name" value="Endonuclease_7"/>
    <property type="match status" value="1"/>
</dbReference>
<keyword evidence="2" id="KW-1185">Reference proteome</keyword>
<keyword evidence="1" id="KW-0540">Nuclease</keyword>
<dbReference type="Proteomes" id="UP000326545">
    <property type="component" value="Segment"/>
</dbReference>
<proteinExistence type="predicted"/>
<name>A0A5J6DAU5_9CAUD</name>
<organism evidence="1 2">
    <name type="scientific">Erwinia phage pEp_SNUABM_01</name>
    <dbReference type="NCBI Taxonomy" id="2601643"/>
    <lineage>
        <taxon>Viruses</taxon>
        <taxon>Duplodnaviria</taxon>
        <taxon>Heunggongvirae</taxon>
        <taxon>Uroviricota</taxon>
        <taxon>Caudoviricetes</taxon>
        <taxon>Vequintavirinae</taxon>
        <taxon>Henunavirus</taxon>
        <taxon>Henunavirus SNUABM01</taxon>
    </lineage>
</organism>
<dbReference type="InterPro" id="IPR038563">
    <property type="entry name" value="Endonuclease_7_sf"/>
</dbReference>
<accession>A0A5J6DAU5</accession>
<dbReference type="Gene3D" id="3.40.1800.10">
    <property type="entry name" value="His-Me finger endonucleases"/>
    <property type="match status" value="1"/>
</dbReference>
<dbReference type="SUPFAM" id="SSF54060">
    <property type="entry name" value="His-Me finger endonucleases"/>
    <property type="match status" value="1"/>
</dbReference>